<organism evidence="1 2">
    <name type="scientific">Violaceomyces palustris</name>
    <dbReference type="NCBI Taxonomy" id="1673888"/>
    <lineage>
        <taxon>Eukaryota</taxon>
        <taxon>Fungi</taxon>
        <taxon>Dikarya</taxon>
        <taxon>Basidiomycota</taxon>
        <taxon>Ustilaginomycotina</taxon>
        <taxon>Ustilaginomycetes</taxon>
        <taxon>Violaceomycetales</taxon>
        <taxon>Violaceomycetaceae</taxon>
        <taxon>Violaceomyces</taxon>
    </lineage>
</organism>
<accession>A0ACD0P290</accession>
<name>A0ACD0P290_9BASI</name>
<protein>
    <submittedName>
        <fullName evidence="1">MFS general substrate transporter</fullName>
    </submittedName>
</protein>
<reference evidence="1 2" key="1">
    <citation type="journal article" date="2018" name="Mol. Biol. Evol.">
        <title>Broad Genomic Sampling Reveals a Smut Pathogenic Ancestry of the Fungal Clade Ustilaginomycotina.</title>
        <authorList>
            <person name="Kijpornyongpan T."/>
            <person name="Mondo S.J."/>
            <person name="Barry K."/>
            <person name="Sandor L."/>
            <person name="Lee J."/>
            <person name="Lipzen A."/>
            <person name="Pangilinan J."/>
            <person name="LaButti K."/>
            <person name="Hainaut M."/>
            <person name="Henrissat B."/>
            <person name="Grigoriev I.V."/>
            <person name="Spatafora J.W."/>
            <person name="Aime M.C."/>
        </authorList>
    </citation>
    <scope>NUCLEOTIDE SEQUENCE [LARGE SCALE GENOMIC DNA]</scope>
    <source>
        <strain evidence="1 2">SA 807</strain>
    </source>
</reference>
<evidence type="ECO:0000313" key="1">
    <source>
        <dbReference type="EMBL" id="PWN52172.1"/>
    </source>
</evidence>
<evidence type="ECO:0000313" key="2">
    <source>
        <dbReference type="Proteomes" id="UP000245626"/>
    </source>
</evidence>
<sequence length="474" mass="51638">MGLGRKDDKNAVANAVTGDQLSRTHFFFAYALVTSLFFVWGLSYGLLDSLNKSFQDSLKLTKAQSTGLQAVYFGSYLINGPLSGPAMRKYGYKKGIHFGLGLFSLGAIMFWPCAKFKSFGGFLGSTFVCASGLAWLEVAANSYITVIGKPEKAAFRLVFAQSWNGVASIVGPIIASHTFLKTGKSDQLHGLEWVYLAVSIFGCLINILFFICPLPEVKQEVNDAIEDKVKGSFWKQYHLIFGAFTEFMYTGCQVAVATFAINYFTDHPDYTMTTSAAANLYSACQASFTFGRFIMVPVLWYLDSSLMLFVFGVGSVLFSILTANVPGVGGIICLFFLFFFESICYPIIFTLSTSNLGSYQKLGSSLVAAGVSGGAAWPSIQGVVADNTNTANSYYIPVCGFVVVAMYGLGMNIMQSRRVGHFQWRRMETEQIKAIGAPPVTADEESINDSAKVAEKDSDSVKGPYGNNVNTVTY</sequence>
<dbReference type="EMBL" id="KZ819792">
    <property type="protein sequence ID" value="PWN52172.1"/>
    <property type="molecule type" value="Genomic_DNA"/>
</dbReference>
<keyword evidence="2" id="KW-1185">Reference proteome</keyword>
<dbReference type="Proteomes" id="UP000245626">
    <property type="component" value="Unassembled WGS sequence"/>
</dbReference>
<gene>
    <name evidence="1" type="ORF">IE53DRAFT_367428</name>
</gene>
<proteinExistence type="predicted"/>